<organism evidence="2 3">
    <name type="scientific">Cytobacillus oceanisediminis 2691</name>
    <dbReference type="NCBI Taxonomy" id="1196031"/>
    <lineage>
        <taxon>Bacteria</taxon>
        <taxon>Bacillati</taxon>
        <taxon>Bacillota</taxon>
        <taxon>Bacilli</taxon>
        <taxon>Bacillales</taxon>
        <taxon>Bacillaceae</taxon>
        <taxon>Cytobacillus</taxon>
    </lineage>
</organism>
<dbReference type="KEGG" id="bon:A361_15495"/>
<evidence type="ECO:0000313" key="3">
    <source>
        <dbReference type="Proteomes" id="UP000077856"/>
    </source>
</evidence>
<keyword evidence="1" id="KW-0812">Transmembrane</keyword>
<evidence type="ECO:0000313" key="2">
    <source>
        <dbReference type="EMBL" id="AND40494.1"/>
    </source>
</evidence>
<feature type="transmembrane region" description="Helical" evidence="1">
    <location>
        <begin position="15"/>
        <end position="41"/>
    </location>
</feature>
<proteinExistence type="predicted"/>
<dbReference type="Proteomes" id="UP000077856">
    <property type="component" value="Chromosome"/>
</dbReference>
<keyword evidence="1" id="KW-1133">Transmembrane helix</keyword>
<sequence length="131" mass="15127">MNITARVFKSKEILIIFHALLYFQQASVFLFCIKGISILIIEFLNGDFRKRVNPLLVLYLNWFMLHRARQQLQALLLIQLKPLILLQRLFHKPAPLSIHEAQKSALHHRGGKWIGSVNTGSLKRKNCLIGS</sequence>
<keyword evidence="1" id="KW-0472">Membrane</keyword>
<name>A0A160MCP2_9BACI</name>
<dbReference type="AlphaFoldDB" id="A0A160MCP2"/>
<reference evidence="2 3" key="1">
    <citation type="submission" date="2016-04" db="EMBL/GenBank/DDBJ databases">
        <title>Complete genome sequence of Bacillus oceanisediminis strain 2691.</title>
        <authorList>
            <person name="Jeong H."/>
            <person name="Kim H.J."/>
            <person name="Lee D.-W."/>
        </authorList>
    </citation>
    <scope>NUCLEOTIDE SEQUENCE [LARGE SCALE GENOMIC DNA]</scope>
    <source>
        <strain evidence="2 3">2691</strain>
    </source>
</reference>
<evidence type="ECO:0000256" key="1">
    <source>
        <dbReference type="SAM" id="Phobius"/>
    </source>
</evidence>
<accession>A0A160MCP2</accession>
<dbReference type="EMBL" id="CP015506">
    <property type="protein sequence ID" value="AND40494.1"/>
    <property type="molecule type" value="Genomic_DNA"/>
</dbReference>
<protein>
    <submittedName>
        <fullName evidence="2">Uncharacterized protein</fullName>
    </submittedName>
</protein>
<gene>
    <name evidence="2" type="ORF">A361_15495</name>
</gene>